<feature type="transmembrane region" description="Helical" evidence="13">
    <location>
        <begin position="51"/>
        <end position="78"/>
    </location>
</feature>
<dbReference type="Proteomes" id="UP000826793">
    <property type="component" value="Unassembled WGS sequence"/>
</dbReference>
<feature type="transmembrane region" description="Helical" evidence="13">
    <location>
        <begin position="401"/>
        <end position="419"/>
    </location>
</feature>
<evidence type="ECO:0000256" key="7">
    <source>
        <dbReference type="ARBA" id="ARBA00022475"/>
    </source>
</evidence>
<gene>
    <name evidence="14" type="ORF">H9710_00575</name>
</gene>
<evidence type="ECO:0000256" key="12">
    <source>
        <dbReference type="ARBA" id="ARBA00031636"/>
    </source>
</evidence>
<evidence type="ECO:0000256" key="1">
    <source>
        <dbReference type="ARBA" id="ARBA00003408"/>
    </source>
</evidence>
<feature type="transmembrane region" description="Helical" evidence="13">
    <location>
        <begin position="145"/>
        <end position="166"/>
    </location>
</feature>
<dbReference type="GO" id="GO:0042910">
    <property type="term" value="F:xenobiotic transmembrane transporter activity"/>
    <property type="evidence" value="ECO:0007669"/>
    <property type="project" value="InterPro"/>
</dbReference>
<feature type="transmembrane region" description="Helical" evidence="13">
    <location>
        <begin position="372"/>
        <end position="394"/>
    </location>
</feature>
<feature type="transmembrane region" description="Helical" evidence="13">
    <location>
        <begin position="99"/>
        <end position="125"/>
    </location>
</feature>
<comment type="caution">
    <text evidence="14">The sequence shown here is derived from an EMBL/GenBank/DDBJ whole genome shotgun (WGS) entry which is preliminary data.</text>
</comment>
<reference evidence="14" key="2">
    <citation type="submission" date="2021-04" db="EMBL/GenBank/DDBJ databases">
        <authorList>
            <person name="Gilroy R."/>
        </authorList>
    </citation>
    <scope>NUCLEOTIDE SEQUENCE</scope>
    <source>
        <strain evidence="14">CHK185-1770</strain>
    </source>
</reference>
<evidence type="ECO:0000256" key="8">
    <source>
        <dbReference type="ARBA" id="ARBA00022692"/>
    </source>
</evidence>
<dbReference type="InterPro" id="IPR002528">
    <property type="entry name" value="MATE_fam"/>
</dbReference>
<evidence type="ECO:0000256" key="9">
    <source>
        <dbReference type="ARBA" id="ARBA00022989"/>
    </source>
</evidence>
<dbReference type="NCBIfam" id="TIGR00797">
    <property type="entry name" value="matE"/>
    <property type="match status" value="1"/>
</dbReference>
<reference evidence="14" key="1">
    <citation type="journal article" date="2021" name="PeerJ">
        <title>Extensive microbial diversity within the chicken gut microbiome revealed by metagenomics and culture.</title>
        <authorList>
            <person name="Gilroy R."/>
            <person name="Ravi A."/>
            <person name="Getino M."/>
            <person name="Pursley I."/>
            <person name="Horton D.L."/>
            <person name="Alikhan N.F."/>
            <person name="Baker D."/>
            <person name="Gharbi K."/>
            <person name="Hall N."/>
            <person name="Watson M."/>
            <person name="Adriaenssens E.M."/>
            <person name="Foster-Nyarko E."/>
            <person name="Jarju S."/>
            <person name="Secka A."/>
            <person name="Antonio M."/>
            <person name="Oren A."/>
            <person name="Chaudhuri R.R."/>
            <person name="La Ragione R."/>
            <person name="Hildebrand F."/>
            <person name="Pallen M.J."/>
        </authorList>
    </citation>
    <scope>NUCLEOTIDE SEQUENCE</scope>
    <source>
        <strain evidence="14">CHK185-1770</strain>
    </source>
</reference>
<evidence type="ECO:0000256" key="2">
    <source>
        <dbReference type="ARBA" id="ARBA00004651"/>
    </source>
</evidence>
<dbReference type="AlphaFoldDB" id="A0A9D2MT43"/>
<dbReference type="PANTHER" id="PTHR43298:SF2">
    <property type="entry name" value="FMN_FAD EXPORTER YEEO-RELATED"/>
    <property type="match status" value="1"/>
</dbReference>
<keyword evidence="5" id="KW-0813">Transport</keyword>
<evidence type="ECO:0000313" key="15">
    <source>
        <dbReference type="Proteomes" id="UP000826793"/>
    </source>
</evidence>
<evidence type="ECO:0000256" key="5">
    <source>
        <dbReference type="ARBA" id="ARBA00022448"/>
    </source>
</evidence>
<keyword evidence="6" id="KW-0050">Antiport</keyword>
<comment type="subcellular location">
    <subcellularLocation>
        <location evidence="2">Cell membrane</location>
        <topology evidence="2">Multi-pass membrane protein</topology>
    </subcellularLocation>
</comment>
<comment type="function">
    <text evidence="1">Multidrug efflux pump.</text>
</comment>
<protein>
    <recommendedName>
        <fullName evidence="4">Probable multidrug resistance protein NorM</fullName>
    </recommendedName>
    <alternativeName>
        <fullName evidence="12">Multidrug-efflux transporter</fullName>
    </alternativeName>
</protein>
<keyword evidence="11 13" id="KW-0472">Membrane</keyword>
<evidence type="ECO:0000256" key="10">
    <source>
        <dbReference type="ARBA" id="ARBA00023065"/>
    </source>
</evidence>
<feature type="transmembrane region" description="Helical" evidence="13">
    <location>
        <begin position="178"/>
        <end position="198"/>
    </location>
</feature>
<evidence type="ECO:0000256" key="3">
    <source>
        <dbReference type="ARBA" id="ARBA00010199"/>
    </source>
</evidence>
<dbReference type="InterPro" id="IPR048279">
    <property type="entry name" value="MdtK-like"/>
</dbReference>
<accession>A0A9D2MT43</accession>
<dbReference type="GO" id="GO:0015297">
    <property type="term" value="F:antiporter activity"/>
    <property type="evidence" value="ECO:0007669"/>
    <property type="project" value="UniProtKB-KW"/>
</dbReference>
<keyword evidence="9 13" id="KW-1133">Transmembrane helix</keyword>
<keyword evidence="7" id="KW-1003">Cell membrane</keyword>
<name>A0A9D2MT43_9FIRM</name>
<evidence type="ECO:0000256" key="13">
    <source>
        <dbReference type="SAM" id="Phobius"/>
    </source>
</evidence>
<evidence type="ECO:0000256" key="11">
    <source>
        <dbReference type="ARBA" id="ARBA00023136"/>
    </source>
</evidence>
<proteinExistence type="inferred from homology"/>
<organism evidence="14 15">
    <name type="scientific">Candidatus Acutalibacter pullicola</name>
    <dbReference type="NCBI Taxonomy" id="2838417"/>
    <lineage>
        <taxon>Bacteria</taxon>
        <taxon>Bacillati</taxon>
        <taxon>Bacillota</taxon>
        <taxon>Clostridia</taxon>
        <taxon>Eubacteriales</taxon>
        <taxon>Acutalibacteraceae</taxon>
        <taxon>Acutalibacter</taxon>
    </lineage>
</organism>
<dbReference type="InterPro" id="IPR050222">
    <property type="entry name" value="MATE_MdtK"/>
</dbReference>
<comment type="similarity">
    <text evidence="3">Belongs to the multi antimicrobial extrusion (MATE) (TC 2.A.66.1) family.</text>
</comment>
<keyword evidence="8 13" id="KW-0812">Transmembrane</keyword>
<feature type="transmembrane region" description="Helical" evidence="13">
    <location>
        <begin position="334"/>
        <end position="360"/>
    </location>
</feature>
<sequence>MNAFVKKFIGTRAFYASVLAMLVPMIVQQGITQFVNLLDNVMVGALGTTPMSGVAIVNQIIFIFNLTIFGGLSGASIFGAQFYGKGDQEGLRYTLRFRLVFSLVVCALGIGVFLLFGESLFSLYLNEEASAPEEIAATLGYAKDYIAVMLFGLLPFAVNQCFSSTLRDVGETFSPMMASVIAICVNLAGNYLLIYGSFGFPRMGVAGAALATVIARWVEMGYLLLRTYRHRKQFPFVQGLFQNFRVPLPLVKQIAITGTPLLLNETLWSIGTAAVNMCYATRGLEAVAATNINSTVWNLFSIVMAAMGNAIGILSGQLLGAGDISGAKDTVRKLLFFSVSANLVIGGLIVASSPFIPYIYNTEPSVRLTATHLLMVSGSFLPLSAYTQGTYFTIRSGGKTFVTFLFDCVFTWVVSLPIAFCLCQFTGLSVVLVFFFVSAADLIKAAIGTVMLVSGVWAKNVVGGSAGDPPAAQASP</sequence>
<dbReference type="Pfam" id="PF01554">
    <property type="entry name" value="MatE"/>
    <property type="match status" value="2"/>
</dbReference>
<evidence type="ECO:0000256" key="4">
    <source>
        <dbReference type="ARBA" id="ARBA00020268"/>
    </source>
</evidence>
<dbReference type="PANTHER" id="PTHR43298">
    <property type="entry name" value="MULTIDRUG RESISTANCE PROTEIN NORM-RELATED"/>
    <property type="match status" value="1"/>
</dbReference>
<dbReference type="GO" id="GO:0005886">
    <property type="term" value="C:plasma membrane"/>
    <property type="evidence" value="ECO:0007669"/>
    <property type="project" value="UniProtKB-SubCell"/>
</dbReference>
<feature type="transmembrane region" description="Helical" evidence="13">
    <location>
        <begin position="204"/>
        <end position="225"/>
    </location>
</feature>
<evidence type="ECO:0000313" key="14">
    <source>
        <dbReference type="EMBL" id="HJB97058.1"/>
    </source>
</evidence>
<feature type="transmembrane region" description="Helical" evidence="13">
    <location>
        <begin position="425"/>
        <end position="443"/>
    </location>
</feature>
<feature type="transmembrane region" description="Helical" evidence="13">
    <location>
        <begin position="12"/>
        <end position="31"/>
    </location>
</feature>
<dbReference type="GO" id="GO:0006811">
    <property type="term" value="P:monoatomic ion transport"/>
    <property type="evidence" value="ECO:0007669"/>
    <property type="project" value="UniProtKB-KW"/>
</dbReference>
<keyword evidence="10" id="KW-0406">Ion transport</keyword>
<dbReference type="PIRSF" id="PIRSF006603">
    <property type="entry name" value="DinF"/>
    <property type="match status" value="1"/>
</dbReference>
<dbReference type="EMBL" id="DWXG01000004">
    <property type="protein sequence ID" value="HJB97058.1"/>
    <property type="molecule type" value="Genomic_DNA"/>
</dbReference>
<evidence type="ECO:0000256" key="6">
    <source>
        <dbReference type="ARBA" id="ARBA00022449"/>
    </source>
</evidence>